<comment type="similarity">
    <text evidence="1">Belongs to the sigma-70 factor family. ECF subfamily.</text>
</comment>
<dbReference type="GO" id="GO:0006352">
    <property type="term" value="P:DNA-templated transcription initiation"/>
    <property type="evidence" value="ECO:0007669"/>
    <property type="project" value="InterPro"/>
</dbReference>
<dbReference type="GO" id="GO:0016987">
    <property type="term" value="F:sigma factor activity"/>
    <property type="evidence" value="ECO:0007669"/>
    <property type="project" value="UniProtKB-KW"/>
</dbReference>
<evidence type="ECO:0000313" key="9">
    <source>
        <dbReference type="Proteomes" id="UP000230405"/>
    </source>
</evidence>
<keyword evidence="2" id="KW-0805">Transcription regulation</keyword>
<feature type="domain" description="RNA polymerase sigma-70 region 2" evidence="6">
    <location>
        <begin position="30"/>
        <end position="97"/>
    </location>
</feature>
<evidence type="ECO:0000313" key="8">
    <source>
        <dbReference type="EMBL" id="PIZ99514.1"/>
    </source>
</evidence>
<gene>
    <name evidence="8" type="ORF">COX77_01315</name>
</gene>
<dbReference type="InterPro" id="IPR039425">
    <property type="entry name" value="RNA_pol_sigma-70-like"/>
</dbReference>
<name>A0A2M7VGB0_9BACT</name>
<accession>A0A2M7VGB0</accession>
<dbReference type="AlphaFoldDB" id="A0A2M7VGB0"/>
<dbReference type="SUPFAM" id="SSF88659">
    <property type="entry name" value="Sigma3 and sigma4 domains of RNA polymerase sigma factors"/>
    <property type="match status" value="1"/>
</dbReference>
<comment type="caution">
    <text evidence="8">The sequence shown here is derived from an EMBL/GenBank/DDBJ whole genome shotgun (WGS) entry which is preliminary data.</text>
</comment>
<protein>
    <recommendedName>
        <fullName evidence="10">RNA polymerase sigma factor</fullName>
    </recommendedName>
</protein>
<dbReference type="SUPFAM" id="SSF88946">
    <property type="entry name" value="Sigma2 domain of RNA polymerase sigma factors"/>
    <property type="match status" value="1"/>
</dbReference>
<evidence type="ECO:0000256" key="1">
    <source>
        <dbReference type="ARBA" id="ARBA00010641"/>
    </source>
</evidence>
<evidence type="ECO:0000256" key="3">
    <source>
        <dbReference type="ARBA" id="ARBA00023082"/>
    </source>
</evidence>
<dbReference type="InterPro" id="IPR014284">
    <property type="entry name" value="RNA_pol_sigma-70_dom"/>
</dbReference>
<keyword evidence="4" id="KW-0238">DNA-binding</keyword>
<dbReference type="InterPro" id="IPR013249">
    <property type="entry name" value="RNA_pol_sigma70_r4_t2"/>
</dbReference>
<evidence type="ECO:0000256" key="2">
    <source>
        <dbReference type="ARBA" id="ARBA00023015"/>
    </source>
</evidence>
<dbReference type="EMBL" id="PFPO01000023">
    <property type="protein sequence ID" value="PIZ99514.1"/>
    <property type="molecule type" value="Genomic_DNA"/>
</dbReference>
<evidence type="ECO:0008006" key="10">
    <source>
        <dbReference type="Google" id="ProtNLM"/>
    </source>
</evidence>
<evidence type="ECO:0000259" key="7">
    <source>
        <dbReference type="Pfam" id="PF08281"/>
    </source>
</evidence>
<organism evidence="8 9">
    <name type="scientific">Candidatus Komeilibacteria bacterium CG_4_10_14_0_2_um_filter_37_10</name>
    <dbReference type="NCBI Taxonomy" id="1974470"/>
    <lineage>
        <taxon>Bacteria</taxon>
        <taxon>Candidatus Komeiliibacteriota</taxon>
    </lineage>
</organism>
<evidence type="ECO:0000259" key="6">
    <source>
        <dbReference type="Pfam" id="PF04542"/>
    </source>
</evidence>
<dbReference type="PANTHER" id="PTHR43133:SF8">
    <property type="entry name" value="RNA POLYMERASE SIGMA FACTOR HI_1459-RELATED"/>
    <property type="match status" value="1"/>
</dbReference>
<dbReference type="Proteomes" id="UP000230405">
    <property type="component" value="Unassembled WGS sequence"/>
</dbReference>
<dbReference type="CDD" id="cd06171">
    <property type="entry name" value="Sigma70_r4"/>
    <property type="match status" value="1"/>
</dbReference>
<dbReference type="InterPro" id="IPR013324">
    <property type="entry name" value="RNA_pol_sigma_r3/r4-like"/>
</dbReference>
<dbReference type="Pfam" id="PF08281">
    <property type="entry name" value="Sigma70_r4_2"/>
    <property type="match status" value="1"/>
</dbReference>
<evidence type="ECO:0000256" key="5">
    <source>
        <dbReference type="ARBA" id="ARBA00023163"/>
    </source>
</evidence>
<dbReference type="InterPro" id="IPR036388">
    <property type="entry name" value="WH-like_DNA-bd_sf"/>
</dbReference>
<dbReference type="Pfam" id="PF04542">
    <property type="entry name" value="Sigma70_r2"/>
    <property type="match status" value="1"/>
</dbReference>
<dbReference type="GO" id="GO:0003677">
    <property type="term" value="F:DNA binding"/>
    <property type="evidence" value="ECO:0007669"/>
    <property type="project" value="UniProtKB-KW"/>
</dbReference>
<dbReference type="Gene3D" id="1.10.1740.10">
    <property type="match status" value="1"/>
</dbReference>
<sequence length="190" mass="22649">MINTVDFTQLPDQEIVQKVLANPDYYMIIMDRYENKLTAYIRRISGLSPEDIEDVLQETFLQAYRSLNDYDESYKFSTWIYHLAHNKTIDFWRKHKKHLSNLELDEQKDFVALLRDDTNAAEKMDQLIDRHKVMRALENISLEQREALILRYWEDKSYEEMSDILHKPIGTVGVLISRAKKELKKHIANI</sequence>
<keyword evidence="5" id="KW-0804">Transcription</keyword>
<feature type="domain" description="RNA polymerase sigma factor 70 region 4 type 2" evidence="7">
    <location>
        <begin position="131"/>
        <end position="183"/>
    </location>
</feature>
<keyword evidence="3" id="KW-0731">Sigma factor</keyword>
<dbReference type="Gene3D" id="1.10.10.10">
    <property type="entry name" value="Winged helix-like DNA-binding domain superfamily/Winged helix DNA-binding domain"/>
    <property type="match status" value="1"/>
</dbReference>
<proteinExistence type="inferred from homology"/>
<dbReference type="PANTHER" id="PTHR43133">
    <property type="entry name" value="RNA POLYMERASE ECF-TYPE SIGMA FACTO"/>
    <property type="match status" value="1"/>
</dbReference>
<reference evidence="9" key="1">
    <citation type="submission" date="2017-09" db="EMBL/GenBank/DDBJ databases">
        <title>Depth-based differentiation of microbial function through sediment-hosted aquifers and enrichment of novel symbionts in the deep terrestrial subsurface.</title>
        <authorList>
            <person name="Probst A.J."/>
            <person name="Ladd B."/>
            <person name="Jarett J.K."/>
            <person name="Geller-Mcgrath D.E."/>
            <person name="Sieber C.M.K."/>
            <person name="Emerson J.B."/>
            <person name="Anantharaman K."/>
            <person name="Thomas B.C."/>
            <person name="Malmstrom R."/>
            <person name="Stieglmeier M."/>
            <person name="Klingl A."/>
            <person name="Woyke T."/>
            <person name="Ryan C.M."/>
            <person name="Banfield J.F."/>
        </authorList>
    </citation>
    <scope>NUCLEOTIDE SEQUENCE [LARGE SCALE GENOMIC DNA]</scope>
</reference>
<dbReference type="InterPro" id="IPR013325">
    <property type="entry name" value="RNA_pol_sigma_r2"/>
</dbReference>
<evidence type="ECO:0000256" key="4">
    <source>
        <dbReference type="ARBA" id="ARBA00023125"/>
    </source>
</evidence>
<dbReference type="NCBIfam" id="TIGR02937">
    <property type="entry name" value="sigma70-ECF"/>
    <property type="match status" value="1"/>
</dbReference>
<dbReference type="InterPro" id="IPR007627">
    <property type="entry name" value="RNA_pol_sigma70_r2"/>
</dbReference>